<reference evidence="1" key="1">
    <citation type="submission" date="2019-08" db="EMBL/GenBank/DDBJ databases">
        <title>The genome of the North American firefly Photinus pyralis.</title>
        <authorList>
            <consortium name="Photinus pyralis genome working group"/>
            <person name="Fallon T.R."/>
            <person name="Sander Lower S.E."/>
            <person name="Weng J.-K."/>
        </authorList>
    </citation>
    <scope>NUCLEOTIDE SEQUENCE</scope>
    <source>
        <strain evidence="1">TRF0915ILg1</strain>
        <tissue evidence="1">Whole body</tissue>
    </source>
</reference>
<comment type="caution">
    <text evidence="1">The sequence shown here is derived from an EMBL/GenBank/DDBJ whole genome shotgun (WGS) entry which is preliminary data.</text>
</comment>
<dbReference type="EMBL" id="VTPC01003925">
    <property type="protein sequence ID" value="KAF2897800.1"/>
    <property type="molecule type" value="Genomic_DNA"/>
</dbReference>
<sequence length="296" mass="34209">ILYTTLYAINKNKNIPIIENTNNTKNMSSSSPTAEKLTQVTLEKQTVEHISPRPFLNDLRGALPSGFSPSFGVPTTPGYYIHPNHKPHQQQHPHNIQDIIQYITENAHRHKELVREEQKIVNTQNSIDNDKFKLYGTIQTPRQRQQDFYFSRQHFPQDPFFAFKPQDPSDINLLAPSSFRFAPSIVTSSFYKNRQKLLHEAETLSKNISSDLLRKPISLTLNIYSSPYEDQLGSEKRLQFQGPGITPRYRYPFIGLQGRPLLKRKRMVVHLNVYPDAVRGQSNSEDNTEGSRYQQK</sequence>
<evidence type="ECO:0000313" key="1">
    <source>
        <dbReference type="EMBL" id="KAF2897800.1"/>
    </source>
</evidence>
<dbReference type="Proteomes" id="UP000801492">
    <property type="component" value="Unassembled WGS sequence"/>
</dbReference>
<gene>
    <name evidence="1" type="ORF">ILUMI_08387</name>
</gene>
<proteinExistence type="predicted"/>
<evidence type="ECO:0000313" key="2">
    <source>
        <dbReference type="Proteomes" id="UP000801492"/>
    </source>
</evidence>
<dbReference type="AlphaFoldDB" id="A0A8K0D1R6"/>
<name>A0A8K0D1R6_IGNLU</name>
<dbReference type="OrthoDB" id="45313at2759"/>
<protein>
    <submittedName>
        <fullName evidence="1">Uncharacterized protein</fullName>
    </submittedName>
</protein>
<feature type="non-terminal residue" evidence="1">
    <location>
        <position position="1"/>
    </location>
</feature>
<keyword evidence="2" id="KW-1185">Reference proteome</keyword>
<organism evidence="1 2">
    <name type="scientific">Ignelater luminosus</name>
    <name type="common">Cucubano</name>
    <name type="synonym">Pyrophorus luminosus</name>
    <dbReference type="NCBI Taxonomy" id="2038154"/>
    <lineage>
        <taxon>Eukaryota</taxon>
        <taxon>Metazoa</taxon>
        <taxon>Ecdysozoa</taxon>
        <taxon>Arthropoda</taxon>
        <taxon>Hexapoda</taxon>
        <taxon>Insecta</taxon>
        <taxon>Pterygota</taxon>
        <taxon>Neoptera</taxon>
        <taxon>Endopterygota</taxon>
        <taxon>Coleoptera</taxon>
        <taxon>Polyphaga</taxon>
        <taxon>Elateriformia</taxon>
        <taxon>Elateroidea</taxon>
        <taxon>Elateridae</taxon>
        <taxon>Agrypninae</taxon>
        <taxon>Pyrophorini</taxon>
        <taxon>Ignelater</taxon>
    </lineage>
</organism>
<accession>A0A8K0D1R6</accession>